<evidence type="ECO:0000313" key="2">
    <source>
        <dbReference type="Proteomes" id="UP000004736"/>
    </source>
</evidence>
<protein>
    <recommendedName>
        <fullName evidence="3">N-acetyltransferase domain-containing protein</fullName>
    </recommendedName>
</protein>
<keyword evidence="2" id="KW-1185">Reference proteome</keyword>
<proteinExistence type="predicted"/>
<gene>
    <name evidence="1" type="ORF">GCWU000321_01622</name>
</gene>
<dbReference type="OrthoDB" id="9773249at2"/>
<dbReference type="STRING" id="592028.GCWU000321_01622"/>
<reference evidence="1" key="1">
    <citation type="submission" date="2009-09" db="EMBL/GenBank/DDBJ databases">
        <authorList>
            <person name="Weinstock G."/>
            <person name="Sodergren E."/>
            <person name="Clifton S."/>
            <person name="Fulton L."/>
            <person name="Fulton B."/>
            <person name="Courtney L."/>
            <person name="Fronick C."/>
            <person name="Harrison M."/>
            <person name="Strong C."/>
            <person name="Farmer C."/>
            <person name="Delahaunty K."/>
            <person name="Markovic C."/>
            <person name="Hall O."/>
            <person name="Minx P."/>
            <person name="Tomlinson C."/>
            <person name="Mitreva M."/>
            <person name="Nelson J."/>
            <person name="Hou S."/>
            <person name="Wollam A."/>
            <person name="Pepin K.H."/>
            <person name="Johnson M."/>
            <person name="Bhonagiri V."/>
            <person name="Nash W.E."/>
            <person name="Warren W."/>
            <person name="Chinwalla A."/>
            <person name="Mardis E.R."/>
            <person name="Wilson R.K."/>
        </authorList>
    </citation>
    <scope>NUCLEOTIDE SEQUENCE [LARGE SCALE GENOMIC DNA]</scope>
    <source>
        <strain evidence="1">DSM 15470</strain>
    </source>
</reference>
<dbReference type="EMBL" id="ACIM02000001">
    <property type="protein sequence ID" value="EEW97627.1"/>
    <property type="molecule type" value="Genomic_DNA"/>
</dbReference>
<evidence type="ECO:0000313" key="1">
    <source>
        <dbReference type="EMBL" id="EEW97627.1"/>
    </source>
</evidence>
<dbReference type="HOGENOM" id="CLU_039297_0_0_9"/>
<dbReference type="Gene3D" id="3.40.630.30">
    <property type="match status" value="1"/>
</dbReference>
<dbReference type="RefSeq" id="WP_007070559.1">
    <property type="nucleotide sequence ID" value="NZ_GG698602.1"/>
</dbReference>
<organism evidence="1 2">
    <name type="scientific">Dialister invisus DSM 15470</name>
    <dbReference type="NCBI Taxonomy" id="592028"/>
    <lineage>
        <taxon>Bacteria</taxon>
        <taxon>Bacillati</taxon>
        <taxon>Bacillota</taxon>
        <taxon>Negativicutes</taxon>
        <taxon>Veillonellales</taxon>
        <taxon>Veillonellaceae</taxon>
        <taxon>Dialister</taxon>
    </lineage>
</organism>
<dbReference type="InterPro" id="IPR016181">
    <property type="entry name" value="Acyl_CoA_acyltransferase"/>
</dbReference>
<evidence type="ECO:0008006" key="3">
    <source>
        <dbReference type="Google" id="ProtNLM"/>
    </source>
</evidence>
<comment type="caution">
    <text evidence="1">The sequence shown here is derived from an EMBL/GenBank/DDBJ whole genome shotgun (WGS) entry which is preliminary data.</text>
</comment>
<accession>C9LPZ1</accession>
<sequence>MAGKFERKRFSEINLDDPFFDSLKADYPGNSTSTGFVQWFAAKAADGKKALVFQDDQGIGAFVNLKPDETEEIKLADGTVLPKVPRLKITTIKIDERYRHQRIGEGALGLTLWRWRDLGTNEIYVTVFEKHTSLIFLLEKYGFIHVGNNLNSERVYIKDRRNLDFSDPCKSFPFISNQVQYAGCLAIDMAYHDTMFAYSELANTLQERVDLRVANGLKKVYIGKPYSLAFKVGEPVLIYRKYTGTDGRPGYKSVITSYCVATRVEKIKANGQALCTYDEFLHMVGNKSVYDEDELKIKYEIWASLTLIELLYYGYFGAGNNVNWKWLKDNDCWPGTHPMNFRYTRSQFEKILREGNVDVDNVIID</sequence>
<name>C9LPZ1_9FIRM</name>
<dbReference type="Proteomes" id="UP000004736">
    <property type="component" value="Unassembled WGS sequence"/>
</dbReference>
<dbReference type="GeneID" id="78278164"/>
<dbReference type="eggNOG" id="COG1247">
    <property type="taxonomic scope" value="Bacteria"/>
</dbReference>
<dbReference type="SUPFAM" id="SSF55729">
    <property type="entry name" value="Acyl-CoA N-acyltransferases (Nat)"/>
    <property type="match status" value="1"/>
</dbReference>
<dbReference type="AlphaFoldDB" id="C9LPZ1"/>